<sequence>MGYSAGMILKIPFDDPRFPESVKNLKNPPKTLYILANDGTASLPLAELWPKHSLAVIGSRNMGDYGKKVVWDFVPRLVSAGVTVVSGLAEGVDEEAQRAVLKVGGVTIGVLGFGVMKLGDFSNKELGRQIVESQKGFLVSPFEPYLVASKWTFLERNRLIAGLADALLVVEATQKSGCMSTVEAALELGKEVFVVPGNIFAYTSMGANELIKQGAHLVNCVEDIIE</sequence>
<dbReference type="Gene3D" id="3.40.50.450">
    <property type="match status" value="1"/>
</dbReference>
<evidence type="ECO:0000313" key="3">
    <source>
        <dbReference type="EMBL" id="PIS22158.1"/>
    </source>
</evidence>
<dbReference type="Proteomes" id="UP000231252">
    <property type="component" value="Unassembled WGS sequence"/>
</dbReference>
<protein>
    <submittedName>
        <fullName evidence="3">DNA-protecting protein DprA</fullName>
    </submittedName>
</protein>
<dbReference type="Pfam" id="PF02481">
    <property type="entry name" value="DNA_processg_A"/>
    <property type="match status" value="1"/>
</dbReference>
<proteinExistence type="inferred from homology"/>
<comment type="caution">
    <text evidence="3">The sequence shown here is derived from an EMBL/GenBank/DDBJ whole genome shotgun (WGS) entry which is preliminary data.</text>
</comment>
<gene>
    <name evidence="3" type="ORF">COT50_03455</name>
</gene>
<dbReference type="PANTHER" id="PTHR43022:SF1">
    <property type="entry name" value="PROTEIN SMF"/>
    <property type="match status" value="1"/>
</dbReference>
<dbReference type="InterPro" id="IPR057666">
    <property type="entry name" value="DrpA_SLOG"/>
</dbReference>
<reference evidence="4" key="1">
    <citation type="submission" date="2017-09" db="EMBL/GenBank/DDBJ databases">
        <title>Depth-based differentiation of microbial function through sediment-hosted aquifers and enrichment of novel symbionts in the deep terrestrial subsurface.</title>
        <authorList>
            <person name="Probst A.J."/>
            <person name="Ladd B."/>
            <person name="Jarett J.K."/>
            <person name="Geller-Mcgrath D.E."/>
            <person name="Sieber C.M.K."/>
            <person name="Emerson J.B."/>
            <person name="Anantharaman K."/>
            <person name="Thomas B.C."/>
            <person name="Malmstrom R."/>
            <person name="Stieglmeier M."/>
            <person name="Klingl A."/>
            <person name="Woyke T."/>
            <person name="Ryan C.M."/>
            <person name="Banfield J.F."/>
        </authorList>
    </citation>
    <scope>NUCLEOTIDE SEQUENCE [LARGE SCALE GENOMIC DNA]</scope>
</reference>
<dbReference type="InterPro" id="IPR003488">
    <property type="entry name" value="DprA"/>
</dbReference>
<evidence type="ECO:0000256" key="1">
    <source>
        <dbReference type="ARBA" id="ARBA00006525"/>
    </source>
</evidence>
<evidence type="ECO:0000313" key="4">
    <source>
        <dbReference type="Proteomes" id="UP000231252"/>
    </source>
</evidence>
<dbReference type="SUPFAM" id="SSF102405">
    <property type="entry name" value="MCP/YpsA-like"/>
    <property type="match status" value="1"/>
</dbReference>
<dbReference type="EMBL" id="PEYU01000076">
    <property type="protein sequence ID" value="PIS22158.1"/>
    <property type="molecule type" value="Genomic_DNA"/>
</dbReference>
<dbReference type="GO" id="GO:0009294">
    <property type="term" value="P:DNA-mediated transformation"/>
    <property type="evidence" value="ECO:0007669"/>
    <property type="project" value="InterPro"/>
</dbReference>
<dbReference type="AlphaFoldDB" id="A0A2H0XDG0"/>
<comment type="similarity">
    <text evidence="1">Belongs to the DprA/Smf family.</text>
</comment>
<name>A0A2H0XDG0_UNCKA</name>
<organism evidence="3 4">
    <name type="scientific">candidate division WWE3 bacterium CG08_land_8_20_14_0_20_41_10</name>
    <dbReference type="NCBI Taxonomy" id="1975085"/>
    <lineage>
        <taxon>Bacteria</taxon>
        <taxon>Katanobacteria</taxon>
    </lineage>
</organism>
<feature type="domain" description="Smf/DprA SLOG" evidence="2">
    <location>
        <begin position="12"/>
        <end position="226"/>
    </location>
</feature>
<evidence type="ECO:0000259" key="2">
    <source>
        <dbReference type="Pfam" id="PF02481"/>
    </source>
</evidence>
<accession>A0A2H0XDG0</accession>
<dbReference type="PANTHER" id="PTHR43022">
    <property type="entry name" value="PROTEIN SMF"/>
    <property type="match status" value="1"/>
</dbReference>